<evidence type="ECO:0000313" key="1">
    <source>
        <dbReference type="EMBL" id="MBE0465281.1"/>
    </source>
</evidence>
<comment type="caution">
    <text evidence="1">The sequence shown here is derived from an EMBL/GenBank/DDBJ whole genome shotgun (WGS) entry which is preliminary data.</text>
</comment>
<gene>
    <name evidence="1" type="ORF">EI547_17765</name>
</gene>
<proteinExistence type="predicted"/>
<sequence length="94" mass="10703">MAVTSQITTQKAGRQFEGEVYVAGAEGPEWLMQHQVWSLYLICEKGNCRFYLTDRHITEQGVPLMGQRIQVTAKWANFASQKLCFINAYEVLSS</sequence>
<keyword evidence="2" id="KW-1185">Reference proteome</keyword>
<dbReference type="RefSeq" id="WP_172116986.1">
    <property type="nucleotide sequence ID" value="NZ_RRZB01000072.1"/>
</dbReference>
<organism evidence="1 2">
    <name type="scientific">Halomonas colorata</name>
    <dbReference type="NCBI Taxonomy" id="2742615"/>
    <lineage>
        <taxon>Bacteria</taxon>
        <taxon>Pseudomonadati</taxon>
        <taxon>Pseudomonadota</taxon>
        <taxon>Gammaproteobacteria</taxon>
        <taxon>Oceanospirillales</taxon>
        <taxon>Halomonadaceae</taxon>
        <taxon>Halomonas</taxon>
    </lineage>
</organism>
<dbReference type="Proteomes" id="UP001645038">
    <property type="component" value="Unassembled WGS sequence"/>
</dbReference>
<dbReference type="EMBL" id="RRZB01000072">
    <property type="protein sequence ID" value="MBE0465281.1"/>
    <property type="molecule type" value="Genomic_DNA"/>
</dbReference>
<evidence type="ECO:0000313" key="2">
    <source>
        <dbReference type="Proteomes" id="UP001645038"/>
    </source>
</evidence>
<accession>A0ABR9G306</accession>
<reference evidence="1 2" key="1">
    <citation type="submission" date="2020-07" db="EMBL/GenBank/DDBJ databases">
        <title>Halophilic bacteria isolated from french cheeses.</title>
        <authorList>
            <person name="Kothe C.I."/>
            <person name="Farah-Kraiem B."/>
            <person name="Renault P."/>
            <person name="Dridi B."/>
        </authorList>
    </citation>
    <scope>NUCLEOTIDE SEQUENCE [LARGE SCALE GENOMIC DNA]</scope>
    <source>
        <strain evidence="1 2">FME20</strain>
    </source>
</reference>
<protein>
    <submittedName>
        <fullName evidence="1">Uncharacterized protein</fullName>
    </submittedName>
</protein>
<name>A0ABR9G306_9GAMM</name>